<evidence type="ECO:0000313" key="3">
    <source>
        <dbReference type="WBParaSite" id="jg18139"/>
    </source>
</evidence>
<keyword evidence="2" id="KW-1185">Reference proteome</keyword>
<accession>A0A915DBE9</accession>
<protein>
    <submittedName>
        <fullName evidence="3">Uncharacterized protein</fullName>
    </submittedName>
</protein>
<evidence type="ECO:0000256" key="1">
    <source>
        <dbReference type="SAM" id="MobiDB-lite"/>
    </source>
</evidence>
<dbReference type="Proteomes" id="UP000887574">
    <property type="component" value="Unplaced"/>
</dbReference>
<dbReference type="AlphaFoldDB" id="A0A915DBE9"/>
<feature type="region of interest" description="Disordered" evidence="1">
    <location>
        <begin position="163"/>
        <end position="190"/>
    </location>
</feature>
<sequence>MKRPSQNLRRCSGIHLGPPKQVISGILGQGHTEIESIETNPDILKEIRTKPVSSRELGTLSDLRRISSHEIHIPLVEDQSHTETVEGRRTLNVHFLWLLLRKKSSLGCRCLQLPGRGYSSQLSIRSSAPHSIFVSLKWSKPAQSEVIHSVKGSASATVASLSQSSQVVSQASNRNDASSDPRREQPRGIQ</sequence>
<reference evidence="3" key="1">
    <citation type="submission" date="2022-11" db="UniProtKB">
        <authorList>
            <consortium name="WormBaseParasite"/>
        </authorList>
    </citation>
    <scope>IDENTIFICATION</scope>
</reference>
<dbReference type="WBParaSite" id="jg18139">
    <property type="protein sequence ID" value="jg18139"/>
    <property type="gene ID" value="jg18139"/>
</dbReference>
<proteinExistence type="predicted"/>
<organism evidence="2 3">
    <name type="scientific">Ditylenchus dipsaci</name>
    <dbReference type="NCBI Taxonomy" id="166011"/>
    <lineage>
        <taxon>Eukaryota</taxon>
        <taxon>Metazoa</taxon>
        <taxon>Ecdysozoa</taxon>
        <taxon>Nematoda</taxon>
        <taxon>Chromadorea</taxon>
        <taxon>Rhabditida</taxon>
        <taxon>Tylenchina</taxon>
        <taxon>Tylenchomorpha</taxon>
        <taxon>Sphaerularioidea</taxon>
        <taxon>Anguinidae</taxon>
        <taxon>Anguininae</taxon>
        <taxon>Ditylenchus</taxon>
    </lineage>
</organism>
<feature type="compositionally biased region" description="Low complexity" evidence="1">
    <location>
        <begin position="163"/>
        <end position="172"/>
    </location>
</feature>
<feature type="compositionally biased region" description="Basic and acidic residues" evidence="1">
    <location>
        <begin position="177"/>
        <end position="190"/>
    </location>
</feature>
<name>A0A915DBE9_9BILA</name>
<evidence type="ECO:0000313" key="2">
    <source>
        <dbReference type="Proteomes" id="UP000887574"/>
    </source>
</evidence>